<feature type="compositionally biased region" description="Polar residues" evidence="1">
    <location>
        <begin position="37"/>
        <end position="50"/>
    </location>
</feature>
<dbReference type="Proteomes" id="UP000694892">
    <property type="component" value="Chromosome 6L"/>
</dbReference>
<gene>
    <name evidence="2" type="ORF">XELAEV_18032522mg</name>
</gene>
<dbReference type="PANTHER" id="PTHR16246">
    <property type="entry name" value="HOST CELL FACTOR C1 REGULATOR 1"/>
    <property type="match status" value="1"/>
</dbReference>
<accession>A0A974CQY5</accession>
<reference evidence="3" key="1">
    <citation type="journal article" date="2016" name="Nature">
        <title>Genome evolution in the allotetraploid frog Xenopus laevis.</title>
        <authorList>
            <person name="Session A.M."/>
            <person name="Uno Y."/>
            <person name="Kwon T."/>
            <person name="Chapman J.A."/>
            <person name="Toyoda A."/>
            <person name="Takahashi S."/>
            <person name="Fukui A."/>
            <person name="Hikosaka A."/>
            <person name="Suzuki A."/>
            <person name="Kondo M."/>
            <person name="van Heeringen S.J."/>
            <person name="Quigley I."/>
            <person name="Heinz S."/>
            <person name="Ogino H."/>
            <person name="Ochi H."/>
            <person name="Hellsten U."/>
            <person name="Lyons J.B."/>
            <person name="Simakov O."/>
            <person name="Putnam N."/>
            <person name="Stites J."/>
            <person name="Kuroki Y."/>
            <person name="Tanaka T."/>
            <person name="Michiue T."/>
            <person name="Watanabe M."/>
            <person name="Bogdanovic O."/>
            <person name="Lister R."/>
            <person name="Georgiou G."/>
            <person name="Paranjpe S.S."/>
            <person name="van Kruijsbergen I."/>
            <person name="Shu S."/>
            <person name="Carlson J."/>
            <person name="Kinoshita T."/>
            <person name="Ohta Y."/>
            <person name="Mawaribuchi S."/>
            <person name="Jenkins J."/>
            <person name="Grimwood J."/>
            <person name="Schmutz J."/>
            <person name="Mitros T."/>
            <person name="Mozaffari S.V."/>
            <person name="Suzuki Y."/>
            <person name="Haramoto Y."/>
            <person name="Yamamoto T.S."/>
            <person name="Takagi C."/>
            <person name="Heald R."/>
            <person name="Miller K."/>
            <person name="Haudenschild C."/>
            <person name="Kitzman J."/>
            <person name="Nakayama T."/>
            <person name="Izutsu Y."/>
            <person name="Robert J."/>
            <person name="Fortriede J."/>
            <person name="Burns K."/>
            <person name="Lotay V."/>
            <person name="Karimi K."/>
            <person name="Yasuoka Y."/>
            <person name="Dichmann D.S."/>
            <person name="Flajnik M.F."/>
            <person name="Houston D.W."/>
            <person name="Shendure J."/>
            <person name="DuPasquier L."/>
            <person name="Vize P.D."/>
            <person name="Zorn A.M."/>
            <person name="Ito M."/>
            <person name="Marcotte E.M."/>
            <person name="Wallingford J.B."/>
            <person name="Ito Y."/>
            <person name="Asashima M."/>
            <person name="Ueno N."/>
            <person name="Matsuda Y."/>
            <person name="Veenstra G.J."/>
            <person name="Fujiyama A."/>
            <person name="Harland R.M."/>
            <person name="Taira M."/>
            <person name="Rokhsar D.S."/>
        </authorList>
    </citation>
    <scope>NUCLEOTIDE SEQUENCE [LARGE SCALE GENOMIC DNA]</scope>
    <source>
        <strain evidence="3">J</strain>
    </source>
</reference>
<dbReference type="Pfam" id="PF15810">
    <property type="entry name" value="CCDC117"/>
    <property type="match status" value="1"/>
</dbReference>
<dbReference type="PANTHER" id="PTHR16246:SF2">
    <property type="entry name" value="HOST CELL FACTOR C1 REGULATOR 1"/>
    <property type="match status" value="1"/>
</dbReference>
<evidence type="ECO:0000256" key="1">
    <source>
        <dbReference type="SAM" id="MobiDB-lite"/>
    </source>
</evidence>
<evidence type="ECO:0000313" key="3">
    <source>
        <dbReference type="Proteomes" id="UP000694892"/>
    </source>
</evidence>
<organism evidence="2 3">
    <name type="scientific">Xenopus laevis</name>
    <name type="common">African clawed frog</name>
    <dbReference type="NCBI Taxonomy" id="8355"/>
    <lineage>
        <taxon>Eukaryota</taxon>
        <taxon>Metazoa</taxon>
        <taxon>Chordata</taxon>
        <taxon>Craniata</taxon>
        <taxon>Vertebrata</taxon>
        <taxon>Euteleostomi</taxon>
        <taxon>Amphibia</taxon>
        <taxon>Batrachia</taxon>
        <taxon>Anura</taxon>
        <taxon>Pipoidea</taxon>
        <taxon>Pipidae</taxon>
        <taxon>Xenopodinae</taxon>
        <taxon>Xenopus</taxon>
        <taxon>Xenopus</taxon>
    </lineage>
</organism>
<protein>
    <submittedName>
        <fullName evidence="2">Uncharacterized protein</fullName>
    </submittedName>
</protein>
<dbReference type="InterPro" id="IPR029195">
    <property type="entry name" value="HCFC1R1"/>
</dbReference>
<dbReference type="AlphaFoldDB" id="A0A974CQY5"/>
<evidence type="ECO:0000313" key="2">
    <source>
        <dbReference type="EMBL" id="OCT77322.1"/>
    </source>
</evidence>
<proteinExistence type="predicted"/>
<sequence length="220" mass="24817">MNRGSNLIGSSDLGTQLQLRMRLTGAQRLQQRRRQGTGVSPPSRTNTQMSSKRRNEEEEEGPAMKLFLSEDVVSARLQRLSLDNDHSYGGSGFPKTFKQPEPQFREVRSSNGDEKLEETEEEDNVVVDPGEFSMNHDKVLSVSPLLEETLRQHRAGTILPEKILHSLSSPCMELVLWSPPSGHMQQLIRSLTGTLEPPPHNLSSNQVTKEQEEQMEQMEV</sequence>
<name>A0A974CQY5_XENLA</name>
<feature type="region of interest" description="Disordered" evidence="1">
    <location>
        <begin position="193"/>
        <end position="220"/>
    </location>
</feature>
<dbReference type="Pfam" id="PF15226">
    <property type="entry name" value="HPIP"/>
    <property type="match status" value="1"/>
</dbReference>
<dbReference type="InterPro" id="IPR031630">
    <property type="entry name" value="CCDC117"/>
</dbReference>
<feature type="region of interest" description="Disordered" evidence="1">
    <location>
        <begin position="27"/>
        <end position="64"/>
    </location>
</feature>
<dbReference type="EMBL" id="CM004476">
    <property type="protein sequence ID" value="OCT77322.1"/>
    <property type="molecule type" value="Genomic_DNA"/>
</dbReference>